<evidence type="ECO:0000313" key="2">
    <source>
        <dbReference type="Proteomes" id="UP000269396"/>
    </source>
</evidence>
<protein>
    <submittedName>
        <fullName evidence="1">Uncharacterized protein</fullName>
    </submittedName>
</protein>
<organism evidence="1 2">
    <name type="scientific">Schistosoma mattheei</name>
    <dbReference type="NCBI Taxonomy" id="31246"/>
    <lineage>
        <taxon>Eukaryota</taxon>
        <taxon>Metazoa</taxon>
        <taxon>Spiralia</taxon>
        <taxon>Lophotrochozoa</taxon>
        <taxon>Platyhelminthes</taxon>
        <taxon>Trematoda</taxon>
        <taxon>Digenea</taxon>
        <taxon>Strigeidida</taxon>
        <taxon>Schistosomatoidea</taxon>
        <taxon>Schistosomatidae</taxon>
        <taxon>Schistosoma</taxon>
    </lineage>
</organism>
<dbReference type="EMBL" id="UZAL01000821">
    <property type="protein sequence ID" value="VDO73339.1"/>
    <property type="molecule type" value="Genomic_DNA"/>
</dbReference>
<name>A0A183NFE0_9TREM</name>
<keyword evidence="2" id="KW-1185">Reference proteome</keyword>
<reference evidence="1 2" key="1">
    <citation type="submission" date="2018-11" db="EMBL/GenBank/DDBJ databases">
        <authorList>
            <consortium name="Pathogen Informatics"/>
        </authorList>
    </citation>
    <scope>NUCLEOTIDE SEQUENCE [LARGE SCALE GENOMIC DNA]</scope>
    <source>
        <strain>Denwood</strain>
        <strain evidence="2">Zambia</strain>
    </source>
</reference>
<dbReference type="Proteomes" id="UP000269396">
    <property type="component" value="Unassembled WGS sequence"/>
</dbReference>
<gene>
    <name evidence="1" type="ORF">SMTD_LOCUS826</name>
</gene>
<proteinExistence type="predicted"/>
<accession>A0A183NFE0</accession>
<sequence>MSDTSLDIGGHIATAATGDPDKTITVPSGSNVDAMTDGIWMTRKCRRVGKTAKINDCLLDKSLVDSQTTSPKSQRIASSNIVVSHSLDSHDSATIKTSRRIPLVNIQDLTS</sequence>
<dbReference type="AlphaFoldDB" id="A0A183NFE0"/>
<evidence type="ECO:0000313" key="1">
    <source>
        <dbReference type="EMBL" id="VDO73339.1"/>
    </source>
</evidence>